<proteinExistence type="predicted"/>
<dbReference type="SUPFAM" id="SSF69360">
    <property type="entry name" value="Cell wall binding repeat"/>
    <property type="match status" value="1"/>
</dbReference>
<evidence type="ECO:0000313" key="3">
    <source>
        <dbReference type="EMBL" id="PHG56645.1"/>
    </source>
</evidence>
<protein>
    <submittedName>
        <fullName evidence="3">Uncharacterized protein</fullName>
    </submittedName>
</protein>
<comment type="caution">
    <text evidence="3">The sequence shown here is derived from an EMBL/GenBank/DDBJ whole genome shotgun (WGS) entry which is preliminary data.</text>
</comment>
<dbReference type="Pfam" id="PF19127">
    <property type="entry name" value="Choline_bind_3"/>
    <property type="match status" value="1"/>
</dbReference>
<dbReference type="RefSeq" id="WP_098087884.1">
    <property type="nucleotide sequence ID" value="NZ_NUBG01000038.1"/>
</dbReference>
<organism evidence="3 4">
    <name type="scientific">Bacillus wiedmannii</name>
    <dbReference type="NCBI Taxonomy" id="1890302"/>
    <lineage>
        <taxon>Bacteria</taxon>
        <taxon>Bacillati</taxon>
        <taxon>Bacillota</taxon>
        <taxon>Bacilli</taxon>
        <taxon>Bacillales</taxon>
        <taxon>Bacillaceae</taxon>
        <taxon>Bacillus</taxon>
        <taxon>Bacillus cereus group</taxon>
    </lineage>
</organism>
<reference evidence="3 4" key="1">
    <citation type="submission" date="2017-09" db="EMBL/GenBank/DDBJ databases">
        <title>Large-scale bioinformatics analysis of Bacillus genomes uncovers conserved roles of natural products in bacterial physiology.</title>
        <authorList>
            <consortium name="Agbiome Team Llc"/>
            <person name="Bleich R.M."/>
            <person name="Grubbs K.J."/>
            <person name="Santa Maria K.C."/>
            <person name="Allen S.E."/>
            <person name="Farag S."/>
            <person name="Shank E.A."/>
            <person name="Bowers A."/>
        </authorList>
    </citation>
    <scope>NUCLEOTIDE SEQUENCE [LARGE SCALE GENOMIC DNA]</scope>
    <source>
        <strain evidence="3 4">AFS029838</strain>
    </source>
</reference>
<dbReference type="Gene3D" id="2.10.270.10">
    <property type="entry name" value="Cholin Binding"/>
    <property type="match status" value="2"/>
</dbReference>
<dbReference type="EMBL" id="NUUQ01000063">
    <property type="protein sequence ID" value="PHG56645.1"/>
    <property type="molecule type" value="Genomic_DNA"/>
</dbReference>
<evidence type="ECO:0000313" key="4">
    <source>
        <dbReference type="Proteomes" id="UP000222503"/>
    </source>
</evidence>
<name>A0A2A8CSV6_9BACI</name>
<dbReference type="Proteomes" id="UP000222503">
    <property type="component" value="Unassembled WGS sequence"/>
</dbReference>
<feature type="repeat" description="Cell wall-binding" evidence="2">
    <location>
        <begin position="92"/>
        <end position="111"/>
    </location>
</feature>
<gene>
    <name evidence="3" type="ORF">COI65_25380</name>
</gene>
<dbReference type="InterPro" id="IPR018337">
    <property type="entry name" value="Cell_wall/Cho-bd_repeat"/>
</dbReference>
<accession>A0A2A8CSV6</accession>
<dbReference type="PROSITE" id="PS51170">
    <property type="entry name" value="CW"/>
    <property type="match status" value="1"/>
</dbReference>
<evidence type="ECO:0000256" key="2">
    <source>
        <dbReference type="PROSITE-ProRule" id="PRU00591"/>
    </source>
</evidence>
<sequence length="214" mass="25264">MKKLIYPIVMFFTFITAIASYFIFQTEQVRPNGWVLEKGSRYYYENGKMKIDCWVKSPTGDRYYFDTDGKMKTGWVKTGEDRYYLGENGKMKTGWIKVGTPWYYLGEDGKMKTGILKHSNKYYSLDKEGRLFIGWQYINSDFGEYLTEDQKSTFSISDITALEFSKYGNVISYLEKRNEKKIYGNQIMRLDRFVNDLKSYHTFGHPPGHPAIRR</sequence>
<keyword evidence="1" id="KW-0677">Repeat</keyword>
<dbReference type="AlphaFoldDB" id="A0A2A8CSV6"/>
<evidence type="ECO:0000256" key="1">
    <source>
        <dbReference type="ARBA" id="ARBA00022737"/>
    </source>
</evidence>